<reference evidence="6 7" key="1">
    <citation type="submission" date="2018-06" db="EMBL/GenBank/DDBJ databases">
        <title>Genomic Encyclopedia of Archaeal and Bacterial Type Strains, Phase II (KMG-II): from individual species to whole genera.</title>
        <authorList>
            <person name="Goeker M."/>
        </authorList>
    </citation>
    <scope>NUCLEOTIDE SEQUENCE [LARGE SCALE GENOMIC DNA]</scope>
    <source>
        <strain evidence="6 7">DSM 12408</strain>
    </source>
</reference>
<evidence type="ECO:0000313" key="6">
    <source>
        <dbReference type="EMBL" id="RAJ26708.1"/>
    </source>
</evidence>
<evidence type="ECO:0000256" key="4">
    <source>
        <dbReference type="ARBA" id="ARBA00023136"/>
    </source>
</evidence>
<dbReference type="OrthoDB" id="1493324at2"/>
<dbReference type="GO" id="GO:0016020">
    <property type="term" value="C:membrane"/>
    <property type="evidence" value="ECO:0007669"/>
    <property type="project" value="UniProtKB-SubCell"/>
</dbReference>
<dbReference type="InterPro" id="IPR032808">
    <property type="entry name" value="DoxX"/>
</dbReference>
<evidence type="ECO:0000256" key="2">
    <source>
        <dbReference type="ARBA" id="ARBA00022692"/>
    </source>
</evidence>
<protein>
    <submittedName>
        <fullName evidence="6">DoxX-like protein</fullName>
    </submittedName>
</protein>
<accession>A0A1A7R3Q3</accession>
<evidence type="ECO:0000256" key="3">
    <source>
        <dbReference type="ARBA" id="ARBA00022989"/>
    </source>
</evidence>
<dbReference type="Pfam" id="PF13564">
    <property type="entry name" value="DoxX_2"/>
    <property type="match status" value="1"/>
</dbReference>
<sequence>MEITDYILIILKLIVGISILNVWLVQPNKATKWRGGNAKTIVEEFEVYGLSKTFCYVIGFLKVSLSLLLLASIWFESLTGYASSGLALLLLGSIIMHIKIKDPMYKSVPATLFLLMNIAIALLAA</sequence>
<feature type="transmembrane region" description="Helical" evidence="5">
    <location>
        <begin position="81"/>
        <end position="100"/>
    </location>
</feature>
<gene>
    <name evidence="6" type="ORF">LX77_00963</name>
</gene>
<keyword evidence="3 5" id="KW-1133">Transmembrane helix</keyword>
<dbReference type="AlphaFoldDB" id="A0A1A7R3Q3"/>
<proteinExistence type="predicted"/>
<name>A0A1A7R3Q3_9FLAO</name>
<organism evidence="6 7">
    <name type="scientific">Gelidibacter algens</name>
    <dbReference type="NCBI Taxonomy" id="49280"/>
    <lineage>
        <taxon>Bacteria</taxon>
        <taxon>Pseudomonadati</taxon>
        <taxon>Bacteroidota</taxon>
        <taxon>Flavobacteriia</taxon>
        <taxon>Flavobacteriales</taxon>
        <taxon>Flavobacteriaceae</taxon>
        <taxon>Gelidibacter</taxon>
    </lineage>
</organism>
<feature type="transmembrane region" description="Helical" evidence="5">
    <location>
        <begin position="54"/>
        <end position="75"/>
    </location>
</feature>
<evidence type="ECO:0000256" key="5">
    <source>
        <dbReference type="SAM" id="Phobius"/>
    </source>
</evidence>
<comment type="subcellular location">
    <subcellularLocation>
        <location evidence="1">Membrane</location>
        <topology evidence="1">Multi-pass membrane protein</topology>
    </subcellularLocation>
</comment>
<feature type="transmembrane region" description="Helical" evidence="5">
    <location>
        <begin position="6"/>
        <end position="25"/>
    </location>
</feature>
<dbReference type="EMBL" id="QLLQ01000002">
    <property type="protein sequence ID" value="RAJ26708.1"/>
    <property type="molecule type" value="Genomic_DNA"/>
</dbReference>
<evidence type="ECO:0000256" key="1">
    <source>
        <dbReference type="ARBA" id="ARBA00004141"/>
    </source>
</evidence>
<feature type="transmembrane region" description="Helical" evidence="5">
    <location>
        <begin position="107"/>
        <end position="124"/>
    </location>
</feature>
<comment type="caution">
    <text evidence="6">The sequence shown here is derived from an EMBL/GenBank/DDBJ whole genome shotgun (WGS) entry which is preliminary data.</text>
</comment>
<dbReference type="Proteomes" id="UP000248987">
    <property type="component" value="Unassembled WGS sequence"/>
</dbReference>
<dbReference type="RefSeq" id="WP_066431200.1">
    <property type="nucleotide sequence ID" value="NZ_LZRN01000006.1"/>
</dbReference>
<keyword evidence="7" id="KW-1185">Reference proteome</keyword>
<keyword evidence="4 5" id="KW-0472">Membrane</keyword>
<keyword evidence="2 5" id="KW-0812">Transmembrane</keyword>
<evidence type="ECO:0000313" key="7">
    <source>
        <dbReference type="Proteomes" id="UP000248987"/>
    </source>
</evidence>